<dbReference type="GO" id="GO:0030149">
    <property type="term" value="P:sphingolipid catabolic process"/>
    <property type="evidence" value="ECO:0007669"/>
    <property type="project" value="TreeGrafter"/>
</dbReference>
<reference evidence="1" key="1">
    <citation type="journal article" date="2020" name="bioRxiv">
        <title>Comparative genomics of Chlamydomonas.</title>
        <authorList>
            <person name="Craig R.J."/>
            <person name="Hasan A.R."/>
            <person name="Ness R.W."/>
            <person name="Keightley P.D."/>
        </authorList>
    </citation>
    <scope>NUCLEOTIDE SEQUENCE</scope>
    <source>
        <strain evidence="1">CCAP 11/173</strain>
    </source>
</reference>
<dbReference type="OrthoDB" id="543676at2759"/>
<dbReference type="AlphaFoldDB" id="A0A836BA66"/>
<evidence type="ECO:0008006" key="3">
    <source>
        <dbReference type="Google" id="ProtNLM"/>
    </source>
</evidence>
<gene>
    <name evidence="1" type="ORF">HYH02_003600</name>
</gene>
<dbReference type="GO" id="GO:0004620">
    <property type="term" value="F:phospholipase activity"/>
    <property type="evidence" value="ECO:0007669"/>
    <property type="project" value="TreeGrafter"/>
</dbReference>
<name>A0A836BA66_9CHLO</name>
<dbReference type="GO" id="GO:0046513">
    <property type="term" value="P:ceramide biosynthetic process"/>
    <property type="evidence" value="ECO:0007669"/>
    <property type="project" value="TreeGrafter"/>
</dbReference>
<proteinExistence type="predicted"/>
<dbReference type="GO" id="GO:0071944">
    <property type="term" value="C:cell periphery"/>
    <property type="evidence" value="ECO:0007669"/>
    <property type="project" value="TreeGrafter"/>
</dbReference>
<dbReference type="PANTHER" id="PTHR12393">
    <property type="entry name" value="SPHINGOMYELIN PHOSPHODIESTERASE RELATED"/>
    <property type="match status" value="1"/>
</dbReference>
<dbReference type="Proteomes" id="UP000613740">
    <property type="component" value="Unassembled WGS sequence"/>
</dbReference>
<evidence type="ECO:0000313" key="1">
    <source>
        <dbReference type="EMBL" id="KAG2451824.1"/>
    </source>
</evidence>
<accession>A0A836BA66</accession>
<protein>
    <recommendedName>
        <fullName evidence="3">F-box domain-containing protein</fullName>
    </recommendedName>
</protein>
<keyword evidence="2" id="KW-1185">Reference proteome</keyword>
<dbReference type="GO" id="GO:0005783">
    <property type="term" value="C:endoplasmic reticulum"/>
    <property type="evidence" value="ECO:0007669"/>
    <property type="project" value="TreeGrafter"/>
</dbReference>
<dbReference type="EMBL" id="JAEHOD010000007">
    <property type="protein sequence ID" value="KAG2451824.1"/>
    <property type="molecule type" value="Genomic_DNA"/>
</dbReference>
<evidence type="ECO:0000313" key="2">
    <source>
        <dbReference type="Proteomes" id="UP000613740"/>
    </source>
</evidence>
<sequence length="562" mass="59071">MNDTGNDTANDSQLSRLTRDLLRRIASHLHPNEVVASLKLVNRETAACLRDYSRLQLSRARAHRRTTLTTAQDPWPGHAFVAYWGRPEPWQRQTLPQRRRLLALAASSCHAASLDVALRHCRVPVPACVEVLEAAAAAGDVAACERLLAPELGARDYIVEFAMAAAAQEGQLGVLECIRARGFVASSTCLGTAARAACYAGRAEALAWLAERYPSGAYEDGHACWELAIAAAEGGHPELAQQLLARRTAASAALTAADNKQRLRRLLCGLAFGCLLPAFEPFRRYIPAAGSAAGGGSGGGWGWVLDSVTAAGAVLSAMMGSMTSDWERKLIWLQEQCVEAAPASVAGAPVPLAALLFGGAAGGASVYMDWAVAASRADFATRLRALHAAGFGFPGNAAEEVAEAAVRWGDMAALDFALDTLGGRVTARVERAAVCGGDLAVLKFMRQRGARFAPQDVVTAAGYQRWAAARWLADAAAEDAQYGGDDEEDEAWSGAFAHVARAGAPLALLRHLHEELGAAVDLAAVAGGGSREAELWAAQSLGVEPSQEEGGSLATSVGCVWV</sequence>
<dbReference type="PANTHER" id="PTHR12393:SF6">
    <property type="entry name" value="SPHINGOMYELIN PHOSPHODIESTERASE 2"/>
    <property type="match status" value="1"/>
</dbReference>
<organism evidence="1 2">
    <name type="scientific">Chlamydomonas schloesseri</name>
    <dbReference type="NCBI Taxonomy" id="2026947"/>
    <lineage>
        <taxon>Eukaryota</taxon>
        <taxon>Viridiplantae</taxon>
        <taxon>Chlorophyta</taxon>
        <taxon>core chlorophytes</taxon>
        <taxon>Chlorophyceae</taxon>
        <taxon>CS clade</taxon>
        <taxon>Chlamydomonadales</taxon>
        <taxon>Chlamydomonadaceae</taxon>
        <taxon>Chlamydomonas</taxon>
    </lineage>
</organism>
<dbReference type="GO" id="GO:0016020">
    <property type="term" value="C:membrane"/>
    <property type="evidence" value="ECO:0007669"/>
    <property type="project" value="TreeGrafter"/>
</dbReference>
<comment type="caution">
    <text evidence="1">The sequence shown here is derived from an EMBL/GenBank/DDBJ whole genome shotgun (WGS) entry which is preliminary data.</text>
</comment>